<dbReference type="InterPro" id="IPR040442">
    <property type="entry name" value="Pyrv_kinase-like_dom_sf"/>
</dbReference>
<proteinExistence type="inferred from homology"/>
<evidence type="ECO:0000313" key="5">
    <source>
        <dbReference type="EMBL" id="SVC34858.1"/>
    </source>
</evidence>
<evidence type="ECO:0000256" key="3">
    <source>
        <dbReference type="ARBA" id="ARBA00023239"/>
    </source>
</evidence>
<dbReference type="PANTHER" id="PTHR30502:SF0">
    <property type="entry name" value="PHOSPHOENOLPYRUVATE CARBOXYLASE FAMILY PROTEIN"/>
    <property type="match status" value="1"/>
</dbReference>
<protein>
    <recommendedName>
        <fullName evidence="4">HpcH/HpaI aldolase/citrate lyase domain-containing protein</fullName>
    </recommendedName>
</protein>
<dbReference type="InterPro" id="IPR050251">
    <property type="entry name" value="HpcH-HpaI_aldolase"/>
</dbReference>
<comment type="similarity">
    <text evidence="1">Belongs to the HpcH/HpaI aldolase family.</text>
</comment>
<accession>A0A382LDH6</accession>
<dbReference type="Pfam" id="PF03328">
    <property type="entry name" value="HpcH_HpaI"/>
    <property type="match status" value="1"/>
</dbReference>
<dbReference type="GO" id="GO:0046872">
    <property type="term" value="F:metal ion binding"/>
    <property type="evidence" value="ECO:0007669"/>
    <property type="project" value="UniProtKB-KW"/>
</dbReference>
<evidence type="ECO:0000256" key="1">
    <source>
        <dbReference type="ARBA" id="ARBA00005568"/>
    </source>
</evidence>
<dbReference type="Gene3D" id="3.20.20.60">
    <property type="entry name" value="Phosphoenolpyruvate-binding domains"/>
    <property type="match status" value="1"/>
</dbReference>
<keyword evidence="3" id="KW-0456">Lyase</keyword>
<keyword evidence="2" id="KW-0479">Metal-binding</keyword>
<sequence>MPMPIKTLKQKMSEGQEVCVMAISAFPSPKLIEVAGKFGDLDGVWIDQEHSGLPNQELEVLLLACRAAGLDAFARVAPTDYATVMRPMEGGASGIMMAQVRSVTEVEQAVRWMKYHPVGERGMFLGNHEAEFGAKPAPEHVADSNRDRWTLIQIETAEAVECVEGIAAVDGVDCLFVGPSDLSNNLGKPGNPMDPHVLDAIERIAAAAKANGKPWGVLSKTDEFALKCRELGSQLFSIAGDLDYINRGIAATKSTFPTFFS</sequence>
<dbReference type="AlphaFoldDB" id="A0A382LDH6"/>
<feature type="domain" description="HpcH/HpaI aldolase/citrate lyase" evidence="4">
    <location>
        <begin position="28"/>
        <end position="233"/>
    </location>
</feature>
<dbReference type="SUPFAM" id="SSF51621">
    <property type="entry name" value="Phosphoenolpyruvate/pyruvate domain"/>
    <property type="match status" value="1"/>
</dbReference>
<name>A0A382LDH6_9ZZZZ</name>
<dbReference type="InterPro" id="IPR015813">
    <property type="entry name" value="Pyrv/PenolPyrv_kinase-like_dom"/>
</dbReference>
<dbReference type="EMBL" id="UINC01086418">
    <property type="protein sequence ID" value="SVC34858.1"/>
    <property type="molecule type" value="Genomic_DNA"/>
</dbReference>
<dbReference type="PANTHER" id="PTHR30502">
    <property type="entry name" value="2-KETO-3-DEOXY-L-RHAMNONATE ALDOLASE"/>
    <property type="match status" value="1"/>
</dbReference>
<gene>
    <name evidence="5" type="ORF">METZ01_LOCUS287712</name>
</gene>
<dbReference type="GO" id="GO:0016832">
    <property type="term" value="F:aldehyde-lyase activity"/>
    <property type="evidence" value="ECO:0007669"/>
    <property type="project" value="TreeGrafter"/>
</dbReference>
<evidence type="ECO:0000256" key="2">
    <source>
        <dbReference type="ARBA" id="ARBA00022723"/>
    </source>
</evidence>
<organism evidence="5">
    <name type="scientific">marine metagenome</name>
    <dbReference type="NCBI Taxonomy" id="408172"/>
    <lineage>
        <taxon>unclassified sequences</taxon>
        <taxon>metagenomes</taxon>
        <taxon>ecological metagenomes</taxon>
    </lineage>
</organism>
<evidence type="ECO:0000259" key="4">
    <source>
        <dbReference type="Pfam" id="PF03328"/>
    </source>
</evidence>
<reference evidence="5" key="1">
    <citation type="submission" date="2018-05" db="EMBL/GenBank/DDBJ databases">
        <authorList>
            <person name="Lanie J.A."/>
            <person name="Ng W.-L."/>
            <person name="Kazmierczak K.M."/>
            <person name="Andrzejewski T.M."/>
            <person name="Davidsen T.M."/>
            <person name="Wayne K.J."/>
            <person name="Tettelin H."/>
            <person name="Glass J.I."/>
            <person name="Rusch D."/>
            <person name="Podicherti R."/>
            <person name="Tsui H.-C.T."/>
            <person name="Winkler M.E."/>
        </authorList>
    </citation>
    <scope>NUCLEOTIDE SEQUENCE</scope>
</reference>
<dbReference type="InterPro" id="IPR005000">
    <property type="entry name" value="Aldolase/citrate-lyase_domain"/>
</dbReference>
<dbReference type="GO" id="GO:0005737">
    <property type="term" value="C:cytoplasm"/>
    <property type="evidence" value="ECO:0007669"/>
    <property type="project" value="TreeGrafter"/>
</dbReference>